<gene>
    <name evidence="2" type="ORF">GCM10009776_10630</name>
</gene>
<evidence type="ECO:0000259" key="1">
    <source>
        <dbReference type="Pfam" id="PF00156"/>
    </source>
</evidence>
<dbReference type="SUPFAM" id="SSF53271">
    <property type="entry name" value="PRTase-like"/>
    <property type="match status" value="1"/>
</dbReference>
<organism evidence="2 3">
    <name type="scientific">Microbacterium deminutum</name>
    <dbReference type="NCBI Taxonomy" id="344164"/>
    <lineage>
        <taxon>Bacteria</taxon>
        <taxon>Bacillati</taxon>
        <taxon>Actinomycetota</taxon>
        <taxon>Actinomycetes</taxon>
        <taxon>Micrococcales</taxon>
        <taxon>Microbacteriaceae</taxon>
        <taxon>Microbacterium</taxon>
    </lineage>
</organism>
<dbReference type="Proteomes" id="UP001499933">
    <property type="component" value="Unassembled WGS sequence"/>
</dbReference>
<dbReference type="EMBL" id="BAAAOG010000001">
    <property type="protein sequence ID" value="GAA1950501.1"/>
    <property type="molecule type" value="Genomic_DNA"/>
</dbReference>
<evidence type="ECO:0000313" key="2">
    <source>
        <dbReference type="EMBL" id="GAA1950501.1"/>
    </source>
</evidence>
<keyword evidence="3" id="KW-1185">Reference proteome</keyword>
<protein>
    <recommendedName>
        <fullName evidence="1">Phosphoribosyltransferase domain-containing protein</fullName>
    </recommendedName>
</protein>
<dbReference type="InterPro" id="IPR029057">
    <property type="entry name" value="PRTase-like"/>
</dbReference>
<dbReference type="InterPro" id="IPR000836">
    <property type="entry name" value="PRTase_dom"/>
</dbReference>
<accession>A0ABN2QEJ1</accession>
<evidence type="ECO:0000313" key="3">
    <source>
        <dbReference type="Proteomes" id="UP001499933"/>
    </source>
</evidence>
<proteinExistence type="predicted"/>
<dbReference type="CDD" id="cd06223">
    <property type="entry name" value="PRTases_typeI"/>
    <property type="match status" value="1"/>
</dbReference>
<feature type="domain" description="Phosphoribosyltransferase" evidence="1">
    <location>
        <begin position="12"/>
        <end position="192"/>
    </location>
</feature>
<dbReference type="Gene3D" id="3.30.1310.20">
    <property type="entry name" value="PRTase-like"/>
    <property type="match status" value="1"/>
</dbReference>
<dbReference type="Pfam" id="PF00156">
    <property type="entry name" value="Pribosyltran"/>
    <property type="match status" value="1"/>
</dbReference>
<dbReference type="Gene3D" id="3.40.50.2020">
    <property type="match status" value="1"/>
</dbReference>
<name>A0ABN2QEJ1_9MICO</name>
<comment type="caution">
    <text evidence="2">The sequence shown here is derived from an EMBL/GenBank/DDBJ whole genome shotgun (WGS) entry which is preliminary data.</text>
</comment>
<reference evidence="2 3" key="1">
    <citation type="journal article" date="2019" name="Int. J. Syst. Evol. Microbiol.">
        <title>The Global Catalogue of Microorganisms (GCM) 10K type strain sequencing project: providing services to taxonomists for standard genome sequencing and annotation.</title>
        <authorList>
            <consortium name="The Broad Institute Genomics Platform"/>
            <consortium name="The Broad Institute Genome Sequencing Center for Infectious Disease"/>
            <person name="Wu L."/>
            <person name="Ma J."/>
        </authorList>
    </citation>
    <scope>NUCLEOTIDE SEQUENCE [LARGE SCALE GENOMIC DNA]</scope>
    <source>
        <strain evidence="2 3">JCM 14901</strain>
    </source>
</reference>
<sequence>MRMAIFADRVAAGRELAESLEAWRGTDAVVFGIPRGGVVLAAEVARTLALPLDVAVVRKLGAPSHQEFAVGAIAAGVRVVNPDAVRAGGVTAEQLASVEDLERIELERRLRAFPRSGGAIAGRTAIVVDDGVATGATAVAASRALRAEDPQRIVLAVPVAPSDWTPPPDAVDEFVCPHRVHDFWAVGQFYDDFTQTKDEEVARLLSHDLPE</sequence>